<keyword evidence="12" id="KW-1185">Reference proteome</keyword>
<dbReference type="GO" id="GO:0005829">
    <property type="term" value="C:cytosol"/>
    <property type="evidence" value="ECO:0007669"/>
    <property type="project" value="TreeGrafter"/>
</dbReference>
<evidence type="ECO:0000256" key="3">
    <source>
        <dbReference type="ARBA" id="ARBA00022741"/>
    </source>
</evidence>
<keyword evidence="7 9" id="KW-0630">Potassium</keyword>
<dbReference type="OrthoDB" id="9792663at2"/>
<gene>
    <name evidence="11" type="primary">rbsK_1</name>
    <name evidence="9" type="synonym">rbsK</name>
    <name evidence="11" type="ORF">ROJ8625_00231</name>
</gene>
<sequence length="291" mass="29292">MRAFVIGNAALDEIFEVDALPRPGQSIFGRTGTRGLGGKGVNQAVMLGRAGVTTILAAPIGDDARGVTLRAALDREPVRRHPIDLDGVATDTSIIVRAADGDNTIITTREAASALGTETAVGVLADAEAGDWLVLQGNLSLETTEALLAAAKDRDMLTAINPSPLQPGYAALWPLLDVVVVNEGEAEALGGAAAVLRAGVGQVVTTLGGAGSLLSDAAGSYAIPAVSADIVDTTGAGDCFMATALASTILRGRRTLDEQALEVAAAAAAITVSRSGTVAAFPTAAEIGTLL</sequence>
<keyword evidence="1 9" id="KW-0808">Transferase</keyword>
<evidence type="ECO:0000313" key="11">
    <source>
        <dbReference type="EMBL" id="SLN10968.1"/>
    </source>
</evidence>
<keyword evidence="4 9" id="KW-0418">Kinase</keyword>
<comment type="caution">
    <text evidence="9">Lacks conserved residue(s) required for the propagation of feature annotation.</text>
</comment>
<comment type="pathway">
    <text evidence="9">Carbohydrate metabolism; D-ribose degradation; D-ribose 5-phosphate from beta-D-ribopyranose: step 2/2.</text>
</comment>
<feature type="binding site" evidence="9">
    <location>
        <position position="232"/>
    </location>
    <ligand>
        <name>K(+)</name>
        <dbReference type="ChEBI" id="CHEBI:29103"/>
    </ligand>
</feature>
<evidence type="ECO:0000256" key="2">
    <source>
        <dbReference type="ARBA" id="ARBA00022723"/>
    </source>
</evidence>
<dbReference type="EMBL" id="FWFK01000001">
    <property type="protein sequence ID" value="SLN10968.1"/>
    <property type="molecule type" value="Genomic_DNA"/>
</dbReference>
<keyword evidence="9" id="KW-0963">Cytoplasm</keyword>
<dbReference type="Pfam" id="PF00294">
    <property type="entry name" value="PfkB"/>
    <property type="match status" value="1"/>
</dbReference>
<evidence type="ECO:0000256" key="7">
    <source>
        <dbReference type="ARBA" id="ARBA00022958"/>
    </source>
</evidence>
<comment type="function">
    <text evidence="9">Catalyzes the phosphorylation of ribose at O-5 in a reaction requiring ATP and magnesium. The resulting D-ribose-5-phosphate can then be used either for sythesis of nucleotides, histidine, and tryptophan, or as a component of the pentose phosphate pathway.</text>
</comment>
<dbReference type="SUPFAM" id="SSF53613">
    <property type="entry name" value="Ribokinase-like"/>
    <property type="match status" value="1"/>
</dbReference>
<feature type="binding site" evidence="9">
    <location>
        <begin position="206"/>
        <end position="211"/>
    </location>
    <ligand>
        <name>ATP</name>
        <dbReference type="ChEBI" id="CHEBI:30616"/>
    </ligand>
</feature>
<evidence type="ECO:0000256" key="1">
    <source>
        <dbReference type="ARBA" id="ARBA00022679"/>
    </source>
</evidence>
<dbReference type="UniPathway" id="UPA00916">
    <property type="reaction ID" value="UER00889"/>
</dbReference>
<comment type="cofactor">
    <cofactor evidence="9">
        <name>Mg(2+)</name>
        <dbReference type="ChEBI" id="CHEBI:18420"/>
    </cofactor>
    <text evidence="9">Requires a divalent cation, most likely magnesium in vivo, as an electrophilic catalyst to aid phosphoryl group transfer. It is the chelate of the metal and the nucleotide that is the actual substrate.</text>
</comment>
<evidence type="ECO:0000256" key="6">
    <source>
        <dbReference type="ARBA" id="ARBA00022842"/>
    </source>
</evidence>
<evidence type="ECO:0000256" key="9">
    <source>
        <dbReference type="HAMAP-Rule" id="MF_01987"/>
    </source>
</evidence>
<dbReference type="GO" id="GO:0046872">
    <property type="term" value="F:metal ion binding"/>
    <property type="evidence" value="ECO:0007669"/>
    <property type="project" value="UniProtKB-KW"/>
</dbReference>
<evidence type="ECO:0000256" key="5">
    <source>
        <dbReference type="ARBA" id="ARBA00022840"/>
    </source>
</evidence>
<dbReference type="InterPro" id="IPR011877">
    <property type="entry name" value="Ribokinase"/>
</dbReference>
<evidence type="ECO:0000313" key="12">
    <source>
        <dbReference type="Proteomes" id="UP000193570"/>
    </source>
</evidence>
<accession>A0A1X6Y520</accession>
<feature type="binding site" evidence="9">
    <location>
        <position position="238"/>
    </location>
    <ligand>
        <name>substrate</name>
    </ligand>
</feature>
<feature type="binding site" evidence="9">
    <location>
        <begin position="10"/>
        <end position="12"/>
    </location>
    <ligand>
        <name>substrate</name>
    </ligand>
</feature>
<dbReference type="GO" id="GO:0005524">
    <property type="term" value="F:ATP binding"/>
    <property type="evidence" value="ECO:0007669"/>
    <property type="project" value="UniProtKB-UniRule"/>
</dbReference>
<feature type="binding site" evidence="9">
    <location>
        <position position="276"/>
    </location>
    <ligand>
        <name>K(+)</name>
        <dbReference type="ChEBI" id="CHEBI:29103"/>
    </ligand>
</feature>
<protein>
    <recommendedName>
        <fullName evidence="9">Ribokinase</fullName>
        <shortName evidence="9">RK</shortName>
        <ecNumber evidence="9">2.7.1.15</ecNumber>
    </recommendedName>
</protein>
<feature type="domain" description="Carbohydrate kinase PfkB" evidence="10">
    <location>
        <begin position="4"/>
        <end position="283"/>
    </location>
</feature>
<dbReference type="GO" id="GO:0004747">
    <property type="term" value="F:ribokinase activity"/>
    <property type="evidence" value="ECO:0007669"/>
    <property type="project" value="UniProtKB-UniRule"/>
</dbReference>
<dbReference type="PANTHER" id="PTHR10584:SF166">
    <property type="entry name" value="RIBOKINASE"/>
    <property type="match status" value="1"/>
</dbReference>
<dbReference type="InterPro" id="IPR002139">
    <property type="entry name" value="Ribo/fructo_kinase"/>
</dbReference>
<feature type="binding site" evidence="9">
    <location>
        <position position="182"/>
    </location>
    <ligand>
        <name>ATP</name>
        <dbReference type="ChEBI" id="CHEBI:30616"/>
    </ligand>
</feature>
<keyword evidence="2 9" id="KW-0479">Metal-binding</keyword>
<dbReference type="AlphaFoldDB" id="A0A1X6Y520"/>
<feature type="binding site" evidence="9">
    <location>
        <position position="234"/>
    </location>
    <ligand>
        <name>K(+)</name>
        <dbReference type="ChEBI" id="CHEBI:29103"/>
    </ligand>
</feature>
<feature type="active site" description="Proton acceptor" evidence="9">
    <location>
        <position position="238"/>
    </location>
</feature>
<keyword evidence="3 9" id="KW-0547">Nucleotide-binding</keyword>
<reference evidence="11 12" key="1">
    <citation type="submission" date="2017-03" db="EMBL/GenBank/DDBJ databases">
        <authorList>
            <person name="Afonso C.L."/>
            <person name="Miller P.J."/>
            <person name="Scott M.A."/>
            <person name="Spackman E."/>
            <person name="Goraichik I."/>
            <person name="Dimitrov K.M."/>
            <person name="Suarez D.L."/>
            <person name="Swayne D.E."/>
        </authorList>
    </citation>
    <scope>NUCLEOTIDE SEQUENCE [LARGE SCALE GENOMIC DNA]</scope>
    <source>
        <strain evidence="11 12">CECT 8625</strain>
    </source>
</reference>
<feature type="binding site" evidence="9">
    <location>
        <begin position="237"/>
        <end position="238"/>
    </location>
    <ligand>
        <name>ATP</name>
        <dbReference type="ChEBI" id="CHEBI:30616"/>
    </ligand>
</feature>
<feature type="binding site" evidence="9">
    <location>
        <position position="271"/>
    </location>
    <ligand>
        <name>K(+)</name>
        <dbReference type="ChEBI" id="CHEBI:29103"/>
    </ligand>
</feature>
<comment type="activity regulation">
    <text evidence="9">Activated by a monovalent cation that binds near, but not in, the active site. The most likely occupant of the site in vivo is potassium. Ion binding induces a conformational change that may alter substrate affinity.</text>
</comment>
<dbReference type="Gene3D" id="3.40.1190.20">
    <property type="match status" value="1"/>
</dbReference>
<evidence type="ECO:0000256" key="4">
    <source>
        <dbReference type="ARBA" id="ARBA00022777"/>
    </source>
</evidence>
<dbReference type="PRINTS" id="PR00990">
    <property type="entry name" value="RIBOKINASE"/>
</dbReference>
<keyword evidence="5 9" id="KW-0067">ATP-binding</keyword>
<dbReference type="HAMAP" id="MF_01987">
    <property type="entry name" value="Ribokinase"/>
    <property type="match status" value="1"/>
</dbReference>
<proteinExistence type="inferred from homology"/>
<dbReference type="InterPro" id="IPR011611">
    <property type="entry name" value="PfkB_dom"/>
</dbReference>
<organism evidence="11 12">
    <name type="scientific">Roseivivax jejudonensis</name>
    <dbReference type="NCBI Taxonomy" id="1529041"/>
    <lineage>
        <taxon>Bacteria</taxon>
        <taxon>Pseudomonadati</taxon>
        <taxon>Pseudomonadota</taxon>
        <taxon>Alphaproteobacteria</taxon>
        <taxon>Rhodobacterales</taxon>
        <taxon>Roseobacteraceae</taxon>
        <taxon>Roseivivax</taxon>
    </lineage>
</organism>
<dbReference type="InterPro" id="IPR029056">
    <property type="entry name" value="Ribokinase-like"/>
</dbReference>
<name>A0A1X6Y520_9RHOB</name>
<comment type="catalytic activity">
    <reaction evidence="9">
        <text>D-ribose + ATP = D-ribose 5-phosphate + ADP + H(+)</text>
        <dbReference type="Rhea" id="RHEA:13697"/>
        <dbReference type="ChEBI" id="CHEBI:15378"/>
        <dbReference type="ChEBI" id="CHEBI:30616"/>
        <dbReference type="ChEBI" id="CHEBI:47013"/>
        <dbReference type="ChEBI" id="CHEBI:78346"/>
        <dbReference type="ChEBI" id="CHEBI:456216"/>
        <dbReference type="EC" id="2.7.1.15"/>
    </reaction>
</comment>
<dbReference type="EC" id="2.7.1.15" evidence="9"/>
<dbReference type="PANTHER" id="PTHR10584">
    <property type="entry name" value="SUGAR KINASE"/>
    <property type="match status" value="1"/>
</dbReference>
<evidence type="ECO:0000259" key="10">
    <source>
        <dbReference type="Pfam" id="PF00294"/>
    </source>
</evidence>
<keyword evidence="6 9" id="KW-0460">Magnesium</keyword>
<dbReference type="GO" id="GO:0019303">
    <property type="term" value="P:D-ribose catabolic process"/>
    <property type="evidence" value="ECO:0007669"/>
    <property type="project" value="UniProtKB-UniRule"/>
</dbReference>
<dbReference type="Proteomes" id="UP000193570">
    <property type="component" value="Unassembled WGS sequence"/>
</dbReference>
<comment type="similarity">
    <text evidence="9">Belongs to the carbohydrate kinase PfkB family. Ribokinase subfamily.</text>
</comment>
<feature type="binding site" evidence="9">
    <location>
        <begin position="38"/>
        <end position="42"/>
    </location>
    <ligand>
        <name>substrate</name>
    </ligand>
</feature>
<comment type="subunit">
    <text evidence="9">Homodimer.</text>
</comment>
<feature type="binding site" evidence="9">
    <location>
        <position position="274"/>
    </location>
    <ligand>
        <name>K(+)</name>
        <dbReference type="ChEBI" id="CHEBI:29103"/>
    </ligand>
</feature>
<evidence type="ECO:0000256" key="8">
    <source>
        <dbReference type="ARBA" id="ARBA00023277"/>
    </source>
</evidence>
<dbReference type="RefSeq" id="WP_085790011.1">
    <property type="nucleotide sequence ID" value="NZ_FWFK01000001.1"/>
</dbReference>
<keyword evidence="8 9" id="KW-0119">Carbohydrate metabolism</keyword>
<comment type="subcellular location">
    <subcellularLocation>
        <location evidence="9">Cytoplasm</location>
    </subcellularLocation>
</comment>